<keyword evidence="3" id="KW-0238">DNA-binding</keyword>
<dbReference type="GO" id="GO:0035861">
    <property type="term" value="C:site of double-strand break"/>
    <property type="evidence" value="ECO:0007669"/>
    <property type="project" value="TreeGrafter"/>
</dbReference>
<keyword evidence="4" id="KW-0539">Nucleus</keyword>
<dbReference type="Proteomes" id="UP000055048">
    <property type="component" value="Unassembled WGS sequence"/>
</dbReference>
<dbReference type="Gene3D" id="2.40.50.140">
    <property type="entry name" value="Nucleic acid-binding proteins"/>
    <property type="match status" value="1"/>
</dbReference>
<feature type="domain" description="Replication protein A C-terminal" evidence="6">
    <location>
        <begin position="187"/>
        <end position="273"/>
    </location>
</feature>
<dbReference type="STRING" id="144512.A0A0V0TD19"/>
<dbReference type="PANTHER" id="PTHR13989:SF16">
    <property type="entry name" value="REPLICATION PROTEIN A2"/>
    <property type="match status" value="1"/>
</dbReference>
<comment type="subcellular location">
    <subcellularLocation>
        <location evidence="1">Nucleus</location>
    </subcellularLocation>
</comment>
<accession>A0A0V0TD19</accession>
<dbReference type="GO" id="GO:0003697">
    <property type="term" value="F:single-stranded DNA binding"/>
    <property type="evidence" value="ECO:0007669"/>
    <property type="project" value="TreeGrafter"/>
</dbReference>
<dbReference type="InterPro" id="IPR036388">
    <property type="entry name" value="WH-like_DNA-bd_sf"/>
</dbReference>
<dbReference type="GO" id="GO:0005662">
    <property type="term" value="C:DNA replication factor A complex"/>
    <property type="evidence" value="ECO:0007669"/>
    <property type="project" value="TreeGrafter"/>
</dbReference>
<evidence type="ECO:0000313" key="8">
    <source>
        <dbReference type="Proteomes" id="UP000055048"/>
    </source>
</evidence>
<dbReference type="PANTHER" id="PTHR13989">
    <property type="entry name" value="REPLICATION PROTEIN A-RELATED"/>
    <property type="match status" value="1"/>
</dbReference>
<comment type="similarity">
    <text evidence="2">Belongs to the replication factor A protein 2 family.</text>
</comment>
<name>A0A0V0TD19_9BILA</name>
<reference evidence="7 8" key="1">
    <citation type="submission" date="2015-01" db="EMBL/GenBank/DDBJ databases">
        <title>Evolution of Trichinella species and genotypes.</title>
        <authorList>
            <person name="Korhonen P.K."/>
            <person name="Edoardo P."/>
            <person name="Giuseppe L.R."/>
            <person name="Gasser R.B."/>
        </authorList>
    </citation>
    <scope>NUCLEOTIDE SEQUENCE [LARGE SCALE GENOMIC DNA]</scope>
    <source>
        <strain evidence="7">ISS417</strain>
    </source>
</reference>
<evidence type="ECO:0000256" key="4">
    <source>
        <dbReference type="ARBA" id="ARBA00023242"/>
    </source>
</evidence>
<sequence>MMDQSFDGGVGGFLASQSGDRPEIRKSQREIVPVTCSMINNMSPGEDNLRIGTYEVSQVSIVAVIRDVSYGDIYTDITIDDMTSSPITARQWVKVHSIYVVKVITVQYLAVICIVKENKNTEEMQRKCNSLVKVFGNITTFQKKKILTVFGLMTVVDLNDLTVHLLEVLRAKLSFEKDCLNSDRKESNRPKHATPFMSYGTSEMQADNKMTYDNGLSGLRAEIYRFLSNNDTIEGCSVNDIKSHFAHVTMSKLRDEIEFLCCEGHIYSTIDEDHFKASDE</sequence>
<evidence type="ECO:0000256" key="2">
    <source>
        <dbReference type="ARBA" id="ARBA00007815"/>
    </source>
</evidence>
<dbReference type="EMBL" id="JYDJ01000343">
    <property type="protein sequence ID" value="KRX36800.1"/>
    <property type="molecule type" value="Genomic_DNA"/>
</dbReference>
<evidence type="ECO:0000313" key="7">
    <source>
        <dbReference type="EMBL" id="KRX36800.1"/>
    </source>
</evidence>
<evidence type="ECO:0000256" key="5">
    <source>
        <dbReference type="SAM" id="MobiDB-lite"/>
    </source>
</evidence>
<evidence type="ECO:0000259" key="6">
    <source>
        <dbReference type="Pfam" id="PF08784"/>
    </source>
</evidence>
<dbReference type="FunFam" id="1.10.10.10:FF:000168">
    <property type="entry name" value="Replication protein A 32 kDa subunit"/>
    <property type="match status" value="1"/>
</dbReference>
<dbReference type="SUPFAM" id="SSF50249">
    <property type="entry name" value="Nucleic acid-binding proteins"/>
    <property type="match status" value="1"/>
</dbReference>
<proteinExistence type="inferred from homology"/>
<protein>
    <submittedName>
        <fullName evidence="7">Replication protein A 32 kDa subunit</fullName>
    </submittedName>
</protein>
<dbReference type="GO" id="GO:0000724">
    <property type="term" value="P:double-strand break repair via homologous recombination"/>
    <property type="evidence" value="ECO:0007669"/>
    <property type="project" value="TreeGrafter"/>
</dbReference>
<dbReference type="GO" id="GO:0006260">
    <property type="term" value="P:DNA replication"/>
    <property type="evidence" value="ECO:0007669"/>
    <property type="project" value="TreeGrafter"/>
</dbReference>
<dbReference type="InterPro" id="IPR040260">
    <property type="entry name" value="RFA2-like"/>
</dbReference>
<evidence type="ECO:0000256" key="1">
    <source>
        <dbReference type="ARBA" id="ARBA00004123"/>
    </source>
</evidence>
<organism evidence="7 8">
    <name type="scientific">Trichinella murrelli</name>
    <dbReference type="NCBI Taxonomy" id="144512"/>
    <lineage>
        <taxon>Eukaryota</taxon>
        <taxon>Metazoa</taxon>
        <taxon>Ecdysozoa</taxon>
        <taxon>Nematoda</taxon>
        <taxon>Enoplea</taxon>
        <taxon>Dorylaimia</taxon>
        <taxon>Trichinellida</taxon>
        <taxon>Trichinellidae</taxon>
        <taxon>Trichinella</taxon>
    </lineage>
</organism>
<dbReference type="GO" id="GO:0000781">
    <property type="term" value="C:chromosome, telomeric region"/>
    <property type="evidence" value="ECO:0007669"/>
    <property type="project" value="TreeGrafter"/>
</dbReference>
<dbReference type="InterPro" id="IPR036390">
    <property type="entry name" value="WH_DNA-bd_sf"/>
</dbReference>
<dbReference type="GO" id="GO:0006289">
    <property type="term" value="P:nucleotide-excision repair"/>
    <property type="evidence" value="ECO:0007669"/>
    <property type="project" value="TreeGrafter"/>
</dbReference>
<dbReference type="InterPro" id="IPR014892">
    <property type="entry name" value="RPA_C"/>
</dbReference>
<comment type="caution">
    <text evidence="7">The sequence shown here is derived from an EMBL/GenBank/DDBJ whole genome shotgun (WGS) entry which is preliminary data.</text>
</comment>
<feature type="region of interest" description="Disordered" evidence="5">
    <location>
        <begin position="1"/>
        <end position="26"/>
    </location>
</feature>
<keyword evidence="8" id="KW-1185">Reference proteome</keyword>
<dbReference type="Gene3D" id="1.10.10.10">
    <property type="entry name" value="Winged helix-like DNA-binding domain superfamily/Winged helix DNA-binding domain"/>
    <property type="match status" value="1"/>
</dbReference>
<dbReference type="Pfam" id="PF08784">
    <property type="entry name" value="RPA_C"/>
    <property type="match status" value="1"/>
</dbReference>
<dbReference type="AlphaFoldDB" id="A0A0V0TD19"/>
<gene>
    <name evidence="7" type="primary">Rpa2</name>
    <name evidence="7" type="ORF">T05_2740</name>
</gene>
<dbReference type="SUPFAM" id="SSF46785">
    <property type="entry name" value="Winged helix' DNA-binding domain"/>
    <property type="match status" value="1"/>
</dbReference>
<dbReference type="InterPro" id="IPR012340">
    <property type="entry name" value="NA-bd_OB-fold"/>
</dbReference>
<evidence type="ECO:0000256" key="3">
    <source>
        <dbReference type="ARBA" id="ARBA00023125"/>
    </source>
</evidence>